<organism evidence="1 2">
    <name type="scientific">Mycobacterium phage Ovechkin</name>
    <dbReference type="NCBI Taxonomy" id="1673889"/>
    <lineage>
        <taxon>Viruses</taxon>
        <taxon>Duplodnaviria</taxon>
        <taxon>Heunggongvirae</taxon>
        <taxon>Uroviricota</taxon>
        <taxon>Caudoviricetes</taxon>
        <taxon>Gracegardnervirinae</taxon>
        <taxon>Cheoctovirus</taxon>
        <taxon>Cheoctovirus ovechkin</taxon>
    </lineage>
</organism>
<keyword evidence="2" id="KW-1185">Reference proteome</keyword>
<reference evidence="1 2" key="1">
    <citation type="submission" date="2015-05" db="EMBL/GenBank/DDBJ databases">
        <authorList>
            <person name="Brusko S."/>
            <person name="Campbell R.A."/>
            <person name="Rubia G.C."/>
            <person name="Walstead R.N."/>
            <person name="Shah Z.V."/>
            <person name="Tahir R."/>
            <person name="Serrano M.G."/>
            <person name="Buck G."/>
            <person name="Lee V."/>
            <person name="Wang Y."/>
            <person name="Carvalho R."/>
            <person name="Voegtly L."/>
            <person name="Shi R."/>
            <person name="Duckworth R."/>
            <person name="Johnson A."/>
            <person name="Loviza R."/>
            <person name="Walstead R."/>
            <person name="Shah Z."/>
            <person name="Kiflezghi M."/>
            <person name="Wade K."/>
            <person name="Delesalle V.A."/>
            <person name="Bradley K.W."/>
            <person name="Asai D.J."/>
            <person name="Bowman C.A."/>
            <person name="Russell D.A."/>
            <person name="Pope W.H."/>
            <person name="Jacobs-Sera D."/>
            <person name="Hendrix R.W."/>
            <person name="Hatfull G.F."/>
        </authorList>
    </citation>
    <scope>NUCLEOTIDE SEQUENCE [LARGE SCALE GENOMIC DNA]</scope>
</reference>
<dbReference type="RefSeq" id="YP_009211221.1">
    <property type="nucleotide sequence ID" value="NC_028937.1"/>
</dbReference>
<dbReference type="InterPro" id="IPR009057">
    <property type="entry name" value="Homeodomain-like_sf"/>
</dbReference>
<accession>A0A0H4TJC5</accession>
<dbReference type="Gene3D" id="1.10.10.60">
    <property type="entry name" value="Homeodomain-like"/>
    <property type="match status" value="2"/>
</dbReference>
<dbReference type="GeneID" id="26637690"/>
<evidence type="ECO:0000313" key="1">
    <source>
        <dbReference type="EMBL" id="AKQ06959.1"/>
    </source>
</evidence>
<evidence type="ECO:0000313" key="2">
    <source>
        <dbReference type="Proteomes" id="UP000201155"/>
    </source>
</evidence>
<protein>
    <submittedName>
        <fullName evidence="1">HTH binding domain protein</fullName>
    </submittedName>
</protein>
<dbReference type="KEGG" id="vg:26637690"/>
<dbReference type="Proteomes" id="UP000201155">
    <property type="component" value="Segment"/>
</dbReference>
<dbReference type="Pfam" id="PF13384">
    <property type="entry name" value="HTH_23"/>
    <property type="match status" value="1"/>
</dbReference>
<name>A0A0H4TJC5_9CAUD</name>
<dbReference type="SUPFAM" id="SSF46689">
    <property type="entry name" value="Homeodomain-like"/>
    <property type="match status" value="1"/>
</dbReference>
<dbReference type="OrthoDB" id="17091at10239"/>
<dbReference type="EMBL" id="KR824843">
    <property type="protein sequence ID" value="AKQ06959.1"/>
    <property type="molecule type" value="Genomic_DNA"/>
</dbReference>
<gene>
    <name evidence="1" type="ORF">PBI_OVECHKIN_57</name>
</gene>
<sequence>MTGRVLTPVEVEKVAWLTRMGWTATQIAEQLGCHHRTVQRARAKTGVAKPKPPALSTEILEEAARMLADGASQNEVARTLGVGQATISAHFRGQGWTREQSIEWISFIRRYRGVA</sequence>
<proteinExistence type="predicted"/>